<reference evidence="9" key="1">
    <citation type="submission" date="2021-03" db="EMBL/GenBank/DDBJ databases">
        <title>Revisited historic fungal species revealed as producer of novel bioactive compounds through whole genome sequencing and comparative genomics.</title>
        <authorList>
            <person name="Vignolle G.A."/>
            <person name="Hochenegger N."/>
            <person name="Mach R.L."/>
            <person name="Mach-Aigner A.R."/>
            <person name="Javad Rahimi M."/>
            <person name="Salim K.A."/>
            <person name="Chan C.M."/>
            <person name="Lim L.B.L."/>
            <person name="Cai F."/>
            <person name="Druzhinina I.S."/>
            <person name="U'Ren J.M."/>
            <person name="Derntl C."/>
        </authorList>
    </citation>
    <scope>NUCLEOTIDE SEQUENCE</scope>
    <source>
        <strain evidence="9">TUCIM 5799</strain>
    </source>
</reference>
<dbReference type="InterPro" id="IPR011701">
    <property type="entry name" value="MFS"/>
</dbReference>
<accession>A0A9P9W992</accession>
<evidence type="ECO:0000256" key="4">
    <source>
        <dbReference type="ARBA" id="ARBA00022989"/>
    </source>
</evidence>
<sequence>MLSLGLLGFISALDVTITPPALPTIVQDIGGSTLYIWIANVFVLASSAVQPLFGQFANIFGRRYPLAFAIALFIVGSGLAGAAHLPVLLLVGRRVQGVGAGGTYVLIDIVCCDLVPLRDRGKYLAIVQAWGGVAAALGPLIGGTLAEQNWCWIFYINIPISALPFIAVVAFMDVETGRNTMKIRDLDYLDNIIFISSTTTVLFGLIMGGIEFPWSS</sequence>
<keyword evidence="3 7" id="KW-0812">Transmembrane</keyword>
<dbReference type="AlphaFoldDB" id="A0A9P9W992"/>
<evidence type="ECO:0000256" key="6">
    <source>
        <dbReference type="ARBA" id="ARBA00023180"/>
    </source>
</evidence>
<protein>
    <recommendedName>
        <fullName evidence="8">Major facilitator superfamily (MFS) profile domain-containing protein</fullName>
    </recommendedName>
</protein>
<feature type="transmembrane region" description="Helical" evidence="7">
    <location>
        <begin position="192"/>
        <end position="210"/>
    </location>
</feature>
<keyword evidence="4 7" id="KW-1133">Transmembrane helix</keyword>
<keyword evidence="2" id="KW-0813">Transport</keyword>
<name>A0A9P9W992_9PEZI</name>
<keyword evidence="5 7" id="KW-0472">Membrane</keyword>
<evidence type="ECO:0000256" key="7">
    <source>
        <dbReference type="SAM" id="Phobius"/>
    </source>
</evidence>
<evidence type="ECO:0000259" key="8">
    <source>
        <dbReference type="PROSITE" id="PS50850"/>
    </source>
</evidence>
<comment type="caution">
    <text evidence="9">The sequence shown here is derived from an EMBL/GenBank/DDBJ whole genome shotgun (WGS) entry which is preliminary data.</text>
</comment>
<evidence type="ECO:0000256" key="5">
    <source>
        <dbReference type="ARBA" id="ARBA00023136"/>
    </source>
</evidence>
<dbReference type="PROSITE" id="PS50850">
    <property type="entry name" value="MFS"/>
    <property type="match status" value="1"/>
</dbReference>
<dbReference type="Proteomes" id="UP000829685">
    <property type="component" value="Unassembled WGS sequence"/>
</dbReference>
<dbReference type="GO" id="GO:0005886">
    <property type="term" value="C:plasma membrane"/>
    <property type="evidence" value="ECO:0007669"/>
    <property type="project" value="TreeGrafter"/>
</dbReference>
<dbReference type="SUPFAM" id="SSF103473">
    <property type="entry name" value="MFS general substrate transporter"/>
    <property type="match status" value="1"/>
</dbReference>
<dbReference type="PRINTS" id="PR01036">
    <property type="entry name" value="TCRTETB"/>
</dbReference>
<evidence type="ECO:0000313" key="9">
    <source>
        <dbReference type="EMBL" id="KAI1851835.1"/>
    </source>
</evidence>
<feature type="transmembrane region" description="Helical" evidence="7">
    <location>
        <begin position="33"/>
        <end position="54"/>
    </location>
</feature>
<feature type="transmembrane region" description="Helical" evidence="7">
    <location>
        <begin position="123"/>
        <end position="146"/>
    </location>
</feature>
<dbReference type="GO" id="GO:0022857">
    <property type="term" value="F:transmembrane transporter activity"/>
    <property type="evidence" value="ECO:0007669"/>
    <property type="project" value="InterPro"/>
</dbReference>
<dbReference type="InterPro" id="IPR020846">
    <property type="entry name" value="MFS_dom"/>
</dbReference>
<dbReference type="Pfam" id="PF07690">
    <property type="entry name" value="MFS_1"/>
    <property type="match status" value="1"/>
</dbReference>
<dbReference type="EMBL" id="JAFIMR010000064">
    <property type="protein sequence ID" value="KAI1851835.1"/>
    <property type="molecule type" value="Genomic_DNA"/>
</dbReference>
<evidence type="ECO:0000256" key="3">
    <source>
        <dbReference type="ARBA" id="ARBA00022692"/>
    </source>
</evidence>
<feature type="transmembrane region" description="Helical" evidence="7">
    <location>
        <begin position="66"/>
        <end position="91"/>
    </location>
</feature>
<feature type="transmembrane region" description="Helical" evidence="7">
    <location>
        <begin position="152"/>
        <end position="171"/>
    </location>
</feature>
<dbReference type="PANTHER" id="PTHR23501">
    <property type="entry name" value="MAJOR FACILITATOR SUPERFAMILY"/>
    <property type="match status" value="1"/>
</dbReference>
<gene>
    <name evidence="9" type="ORF">JX265_013192</name>
</gene>
<evidence type="ECO:0000313" key="10">
    <source>
        <dbReference type="Proteomes" id="UP000829685"/>
    </source>
</evidence>
<comment type="subcellular location">
    <subcellularLocation>
        <location evidence="1">Membrane</location>
        <topology evidence="1">Multi-pass membrane protein</topology>
    </subcellularLocation>
</comment>
<proteinExistence type="predicted"/>
<dbReference type="PANTHER" id="PTHR23501:SF187">
    <property type="entry name" value="MAJOR FACILITATOR SUPERFAMILY (MFS) PROFILE DOMAIN-CONTAINING PROTEIN"/>
    <property type="match status" value="1"/>
</dbReference>
<evidence type="ECO:0000256" key="2">
    <source>
        <dbReference type="ARBA" id="ARBA00022448"/>
    </source>
</evidence>
<feature type="domain" description="Major facilitator superfamily (MFS) profile" evidence="8">
    <location>
        <begin position="1"/>
        <end position="216"/>
    </location>
</feature>
<dbReference type="InterPro" id="IPR036259">
    <property type="entry name" value="MFS_trans_sf"/>
</dbReference>
<feature type="transmembrane region" description="Helical" evidence="7">
    <location>
        <begin position="97"/>
        <end position="116"/>
    </location>
</feature>
<dbReference type="Gene3D" id="1.20.1720.10">
    <property type="entry name" value="Multidrug resistance protein D"/>
    <property type="match status" value="1"/>
</dbReference>
<evidence type="ECO:0000256" key="1">
    <source>
        <dbReference type="ARBA" id="ARBA00004141"/>
    </source>
</evidence>
<keyword evidence="6" id="KW-0325">Glycoprotein</keyword>
<keyword evidence="10" id="KW-1185">Reference proteome</keyword>
<organism evidence="9 10">
    <name type="scientific">Neoarthrinium moseri</name>
    <dbReference type="NCBI Taxonomy" id="1658444"/>
    <lineage>
        <taxon>Eukaryota</taxon>
        <taxon>Fungi</taxon>
        <taxon>Dikarya</taxon>
        <taxon>Ascomycota</taxon>
        <taxon>Pezizomycotina</taxon>
        <taxon>Sordariomycetes</taxon>
        <taxon>Xylariomycetidae</taxon>
        <taxon>Amphisphaeriales</taxon>
        <taxon>Apiosporaceae</taxon>
        <taxon>Neoarthrinium</taxon>
    </lineage>
</organism>